<keyword evidence="9" id="KW-1185">Reference proteome</keyword>
<dbReference type="GO" id="GO:0005829">
    <property type="term" value="C:cytosol"/>
    <property type="evidence" value="ECO:0000318"/>
    <property type="project" value="GO_Central"/>
</dbReference>
<evidence type="ECO:0000256" key="1">
    <source>
        <dbReference type="ARBA" id="ARBA00006763"/>
    </source>
</evidence>
<dbReference type="GO" id="GO:0005634">
    <property type="term" value="C:nucleus"/>
    <property type="evidence" value="ECO:0000318"/>
    <property type="project" value="GO_Central"/>
</dbReference>
<accession>A0A0K9NNL0</accession>
<dbReference type="Gene3D" id="3.40.50.450">
    <property type="match status" value="1"/>
</dbReference>
<comment type="similarity">
    <text evidence="1 7">Belongs to the LOG family.</text>
</comment>
<comment type="caution">
    <text evidence="8">The sequence shown here is derived from an EMBL/GenBank/DDBJ whole genome shotgun (WGS) entry which is preliminary data.</text>
</comment>
<dbReference type="AlphaFoldDB" id="A0A0K9NNL0"/>
<evidence type="ECO:0000256" key="2">
    <source>
        <dbReference type="ARBA" id="ARBA00012205"/>
    </source>
</evidence>
<keyword evidence="4 7" id="KW-0378">Hydrolase</keyword>
<dbReference type="Pfam" id="PF03641">
    <property type="entry name" value="Lysine_decarbox"/>
    <property type="match status" value="1"/>
</dbReference>
<dbReference type="OMA" id="WEVEQVG"/>
<dbReference type="PANTHER" id="PTHR31223">
    <property type="entry name" value="LOG FAMILY PROTEIN YJL055W"/>
    <property type="match status" value="1"/>
</dbReference>
<reference evidence="9" key="1">
    <citation type="journal article" date="2016" name="Nature">
        <title>The genome of the seagrass Zostera marina reveals angiosperm adaptation to the sea.</title>
        <authorList>
            <person name="Olsen J.L."/>
            <person name="Rouze P."/>
            <person name="Verhelst B."/>
            <person name="Lin Y.-C."/>
            <person name="Bayer T."/>
            <person name="Collen J."/>
            <person name="Dattolo E."/>
            <person name="De Paoli E."/>
            <person name="Dittami S."/>
            <person name="Maumus F."/>
            <person name="Michel G."/>
            <person name="Kersting A."/>
            <person name="Lauritano C."/>
            <person name="Lohaus R."/>
            <person name="Toepel M."/>
            <person name="Tonon T."/>
            <person name="Vanneste K."/>
            <person name="Amirebrahimi M."/>
            <person name="Brakel J."/>
            <person name="Bostroem C."/>
            <person name="Chovatia M."/>
            <person name="Grimwood J."/>
            <person name="Jenkins J.W."/>
            <person name="Jueterbock A."/>
            <person name="Mraz A."/>
            <person name="Stam W.T."/>
            <person name="Tice H."/>
            <person name="Bornberg-Bauer E."/>
            <person name="Green P.J."/>
            <person name="Pearson G.A."/>
            <person name="Procaccini G."/>
            <person name="Duarte C.M."/>
            <person name="Schmutz J."/>
            <person name="Reusch T.B.H."/>
            <person name="Van de Peer Y."/>
        </authorList>
    </citation>
    <scope>NUCLEOTIDE SEQUENCE [LARGE SCALE GENOMIC DNA]</scope>
    <source>
        <strain evidence="9">cv. Finnish</strain>
    </source>
</reference>
<dbReference type="PANTHER" id="PTHR31223:SF14">
    <property type="entry name" value="CYTOKININ RIBOSIDE 5'-MONOPHOSPHATE PHOSPHORIBOHYDROLASE LOG5"/>
    <property type="match status" value="1"/>
</dbReference>
<evidence type="ECO:0000256" key="5">
    <source>
        <dbReference type="ARBA" id="ARBA00047718"/>
    </source>
</evidence>
<organism evidence="8 9">
    <name type="scientific">Zostera marina</name>
    <name type="common">Eelgrass</name>
    <dbReference type="NCBI Taxonomy" id="29655"/>
    <lineage>
        <taxon>Eukaryota</taxon>
        <taxon>Viridiplantae</taxon>
        <taxon>Streptophyta</taxon>
        <taxon>Embryophyta</taxon>
        <taxon>Tracheophyta</taxon>
        <taxon>Spermatophyta</taxon>
        <taxon>Magnoliopsida</taxon>
        <taxon>Liliopsida</taxon>
        <taxon>Zosteraceae</taxon>
        <taxon>Zostera</taxon>
    </lineage>
</organism>
<sequence>MSLEMGEVHNPDKVVVDQDILNTNNINNDTAEMGSERGCSRFKRICVFGGSSSGKKDCYQDAAVDLGKELVSRKVDLVYGGGSIGLMGLVSQAVHQGGGYVIGIIPTSLIGKEITGETVGELKVVTGMHQRKAEMSHQSDAFIALPGGYGTMEELLEVISWAQLGIHNKPVGLLNVDGYYNSLLDFIDKAVDDGFIKPYQRQIIISSPDPKDLLQKLEEHVPVQDGAVAKLRWEIQHAGYNSSLLVEIGR</sequence>
<dbReference type="SUPFAM" id="SSF102405">
    <property type="entry name" value="MCP/YpsA-like"/>
    <property type="match status" value="1"/>
</dbReference>
<dbReference type="GO" id="GO:0009691">
    <property type="term" value="P:cytokinin biosynthetic process"/>
    <property type="evidence" value="ECO:0000318"/>
    <property type="project" value="GO_Central"/>
</dbReference>
<evidence type="ECO:0000256" key="4">
    <source>
        <dbReference type="ARBA" id="ARBA00022801"/>
    </source>
</evidence>
<dbReference type="InterPro" id="IPR005269">
    <property type="entry name" value="LOG"/>
</dbReference>
<dbReference type="EMBL" id="LFYR01001945">
    <property type="protein sequence ID" value="KMZ58351.1"/>
    <property type="molecule type" value="Genomic_DNA"/>
</dbReference>
<name>A0A0K9NNL0_ZOSMR</name>
<protein>
    <recommendedName>
        <fullName evidence="2 7">Cytokinin riboside 5'-monophosphate phosphoribohydrolase</fullName>
        <ecNumber evidence="2 7">3.2.2.n1</ecNumber>
    </recommendedName>
</protein>
<dbReference type="Proteomes" id="UP000036987">
    <property type="component" value="Unassembled WGS sequence"/>
</dbReference>
<evidence type="ECO:0000256" key="7">
    <source>
        <dbReference type="RuleBase" id="RU363015"/>
    </source>
</evidence>
<evidence type="ECO:0000313" key="8">
    <source>
        <dbReference type="EMBL" id="KMZ58351.1"/>
    </source>
</evidence>
<evidence type="ECO:0000256" key="3">
    <source>
        <dbReference type="ARBA" id="ARBA00022712"/>
    </source>
</evidence>
<keyword evidence="3 7" id="KW-0203">Cytokinin biosynthesis</keyword>
<dbReference type="STRING" id="29655.A0A0K9NNL0"/>
<gene>
    <name evidence="8" type="ORF">ZOSMA_77G00080</name>
</gene>
<dbReference type="OrthoDB" id="414463at2759"/>
<dbReference type="NCBIfam" id="TIGR00730">
    <property type="entry name" value="Rossman fold protein, TIGR00730 family"/>
    <property type="match status" value="1"/>
</dbReference>
<dbReference type="EC" id="3.2.2.n1" evidence="2 7"/>
<evidence type="ECO:0000313" key="9">
    <source>
        <dbReference type="Proteomes" id="UP000036987"/>
    </source>
</evidence>
<dbReference type="InterPro" id="IPR031100">
    <property type="entry name" value="LOG_fam"/>
</dbReference>
<evidence type="ECO:0000256" key="6">
    <source>
        <dbReference type="ARBA" id="ARBA00049153"/>
    </source>
</evidence>
<dbReference type="GO" id="GO:0102682">
    <property type="term" value="F:cytokinin riboside 5'-monophosphate phosphoribohydrolase activity"/>
    <property type="evidence" value="ECO:0000318"/>
    <property type="project" value="GO_Central"/>
</dbReference>
<proteinExistence type="inferred from homology"/>
<comment type="catalytic activity">
    <reaction evidence="5 7">
        <text>N(6)-(dimethylallyl)adenosine 5'-phosphate + H2O = N(6)-dimethylallyladenine + D-ribose 5-phosphate</text>
        <dbReference type="Rhea" id="RHEA:48560"/>
        <dbReference type="ChEBI" id="CHEBI:15377"/>
        <dbReference type="ChEBI" id="CHEBI:17660"/>
        <dbReference type="ChEBI" id="CHEBI:57526"/>
        <dbReference type="ChEBI" id="CHEBI:78346"/>
        <dbReference type="EC" id="3.2.2.n1"/>
    </reaction>
</comment>
<dbReference type="FunFam" id="3.40.50.450:FF:000005">
    <property type="entry name" value="CASP-like protein"/>
    <property type="match status" value="1"/>
</dbReference>
<comment type="catalytic activity">
    <reaction evidence="6 7">
        <text>9-ribosyl-trans-zeatin 5'-phosphate + H2O = trans-zeatin + D-ribose 5-phosphate</text>
        <dbReference type="Rhea" id="RHEA:48564"/>
        <dbReference type="ChEBI" id="CHEBI:15377"/>
        <dbReference type="ChEBI" id="CHEBI:16522"/>
        <dbReference type="ChEBI" id="CHEBI:78346"/>
        <dbReference type="ChEBI" id="CHEBI:87947"/>
        <dbReference type="EC" id="3.2.2.n1"/>
    </reaction>
</comment>
<comment type="function">
    <text evidence="7">Cytokinin-activating enzyme working in the direct activation pathway. Phosphoribohydrolase that converts inactive cytokinin nucleotides to the biologically active free-base forms.</text>
</comment>